<dbReference type="AlphaFoldDB" id="A0AAV4U5J0"/>
<evidence type="ECO:0000313" key="1">
    <source>
        <dbReference type="EMBL" id="GIY53058.1"/>
    </source>
</evidence>
<gene>
    <name evidence="1" type="ORF">CDAR_397241</name>
</gene>
<proteinExistence type="predicted"/>
<accession>A0AAV4U5J0</accession>
<dbReference type="EMBL" id="BPLQ01010734">
    <property type="protein sequence ID" value="GIY53058.1"/>
    <property type="molecule type" value="Genomic_DNA"/>
</dbReference>
<protein>
    <recommendedName>
        <fullName evidence="3">Integrase SAM-like N-terminal domain-containing protein</fullName>
    </recommendedName>
</protein>
<keyword evidence="2" id="KW-1185">Reference proteome</keyword>
<evidence type="ECO:0000313" key="2">
    <source>
        <dbReference type="Proteomes" id="UP001054837"/>
    </source>
</evidence>
<sequence length="199" mass="23392">MNWRQVRNEPTISSESVGDYYSYFREFAEVFASHHSKQLEGKAILLYETFLTKRKYNRVTTSMTQSLEYFEKFVDKNDTINPLENENKHFKKSIVSRKTIYCYALLDHIGKRNLGVQIWQFIHDVKEVVHPGCLESGLEMIQIDKVLPEDVGIEHLIPDKNDDDSEETEWSDLEDNVYDLDWEKIPTGPAKKIRTHEGF</sequence>
<name>A0AAV4U5J0_9ARAC</name>
<organism evidence="1 2">
    <name type="scientific">Caerostris darwini</name>
    <dbReference type="NCBI Taxonomy" id="1538125"/>
    <lineage>
        <taxon>Eukaryota</taxon>
        <taxon>Metazoa</taxon>
        <taxon>Ecdysozoa</taxon>
        <taxon>Arthropoda</taxon>
        <taxon>Chelicerata</taxon>
        <taxon>Arachnida</taxon>
        <taxon>Araneae</taxon>
        <taxon>Araneomorphae</taxon>
        <taxon>Entelegynae</taxon>
        <taxon>Araneoidea</taxon>
        <taxon>Araneidae</taxon>
        <taxon>Caerostris</taxon>
    </lineage>
</organism>
<reference evidence="1 2" key="1">
    <citation type="submission" date="2021-06" db="EMBL/GenBank/DDBJ databases">
        <title>Caerostris darwini draft genome.</title>
        <authorList>
            <person name="Kono N."/>
            <person name="Arakawa K."/>
        </authorList>
    </citation>
    <scope>NUCLEOTIDE SEQUENCE [LARGE SCALE GENOMIC DNA]</scope>
</reference>
<comment type="caution">
    <text evidence="1">The sequence shown here is derived from an EMBL/GenBank/DDBJ whole genome shotgun (WGS) entry which is preliminary data.</text>
</comment>
<evidence type="ECO:0008006" key="3">
    <source>
        <dbReference type="Google" id="ProtNLM"/>
    </source>
</evidence>
<dbReference type="Proteomes" id="UP001054837">
    <property type="component" value="Unassembled WGS sequence"/>
</dbReference>